<dbReference type="EMBL" id="QLLL01000002">
    <property type="protein sequence ID" value="RAJ08462.1"/>
    <property type="molecule type" value="Genomic_DNA"/>
</dbReference>
<reference evidence="2 3" key="1">
    <citation type="submission" date="2018-06" db="EMBL/GenBank/DDBJ databases">
        <title>Genomic Encyclopedia of Archaeal and Bacterial Type Strains, Phase II (KMG-II): from individual species to whole genera.</title>
        <authorList>
            <person name="Goeker M."/>
        </authorList>
    </citation>
    <scope>NUCLEOTIDE SEQUENCE [LARGE SCALE GENOMIC DNA]</scope>
    <source>
        <strain evidence="2 3">DSM 23857</strain>
    </source>
</reference>
<proteinExistence type="predicted"/>
<keyword evidence="2" id="KW-0808">Transferase</keyword>
<dbReference type="SUPFAM" id="SSF55729">
    <property type="entry name" value="Acyl-CoA N-acyltransferases (Nat)"/>
    <property type="match status" value="1"/>
</dbReference>
<dbReference type="Proteomes" id="UP000249547">
    <property type="component" value="Unassembled WGS sequence"/>
</dbReference>
<dbReference type="InterPro" id="IPR051531">
    <property type="entry name" value="N-acetyltransferase"/>
</dbReference>
<dbReference type="PANTHER" id="PTHR43792:SF13">
    <property type="entry name" value="ACETYLTRANSFERASE"/>
    <property type="match status" value="1"/>
</dbReference>
<gene>
    <name evidence="2" type="ORF">LX64_01114</name>
</gene>
<dbReference type="PROSITE" id="PS51186">
    <property type="entry name" value="GNAT"/>
    <property type="match status" value="1"/>
</dbReference>
<dbReference type="PANTHER" id="PTHR43792">
    <property type="entry name" value="GNAT FAMILY, PUTATIVE (AFU_ORTHOLOGUE AFUA_3G00765)-RELATED-RELATED"/>
    <property type="match status" value="1"/>
</dbReference>
<comment type="caution">
    <text evidence="2">The sequence shown here is derived from an EMBL/GenBank/DDBJ whole genome shotgun (WGS) entry which is preliminary data.</text>
</comment>
<evidence type="ECO:0000313" key="3">
    <source>
        <dbReference type="Proteomes" id="UP000249547"/>
    </source>
</evidence>
<accession>A0A327QXU7</accession>
<protein>
    <submittedName>
        <fullName evidence="2">RimJ/RimL family protein N-acetyltransferase</fullName>
    </submittedName>
</protein>
<dbReference type="InterPro" id="IPR000182">
    <property type="entry name" value="GNAT_dom"/>
</dbReference>
<dbReference type="Pfam" id="PF13302">
    <property type="entry name" value="Acetyltransf_3"/>
    <property type="match status" value="1"/>
</dbReference>
<name>A0A327QXU7_9BACT</name>
<evidence type="ECO:0000259" key="1">
    <source>
        <dbReference type="PROSITE" id="PS51186"/>
    </source>
</evidence>
<dbReference type="GO" id="GO:0016747">
    <property type="term" value="F:acyltransferase activity, transferring groups other than amino-acyl groups"/>
    <property type="evidence" value="ECO:0007669"/>
    <property type="project" value="InterPro"/>
</dbReference>
<dbReference type="Gene3D" id="3.40.630.30">
    <property type="match status" value="1"/>
</dbReference>
<dbReference type="InterPro" id="IPR016181">
    <property type="entry name" value="Acyl_CoA_acyltransferase"/>
</dbReference>
<evidence type="ECO:0000313" key="2">
    <source>
        <dbReference type="EMBL" id="RAJ08462.1"/>
    </source>
</evidence>
<keyword evidence="3" id="KW-1185">Reference proteome</keyword>
<sequence length="173" mass="19923">MFYIKTQRLRLLPLTHAMLQKWTVDRRAMEIAIGLQPSEMLIDPLYRNEVDDALQHFWLPQTAEHPATYPWYTNWEIILEEKQLSIGGIGFVGEPCDEGIVEVGFMLDQQFQGRGYAQEALQGMINWALETPATKTVKARTMAGNWPCRTLLHRLGFQEVGMEAGIVEYRLEP</sequence>
<feature type="domain" description="N-acetyltransferase" evidence="1">
    <location>
        <begin position="29"/>
        <end position="173"/>
    </location>
</feature>
<dbReference type="AlphaFoldDB" id="A0A327QXU7"/>
<dbReference type="RefSeq" id="WP_111596613.1">
    <property type="nucleotide sequence ID" value="NZ_QLLL01000002.1"/>
</dbReference>
<organism evidence="2 3">
    <name type="scientific">Chitinophaga skermanii</name>
    <dbReference type="NCBI Taxonomy" id="331697"/>
    <lineage>
        <taxon>Bacteria</taxon>
        <taxon>Pseudomonadati</taxon>
        <taxon>Bacteroidota</taxon>
        <taxon>Chitinophagia</taxon>
        <taxon>Chitinophagales</taxon>
        <taxon>Chitinophagaceae</taxon>
        <taxon>Chitinophaga</taxon>
    </lineage>
</organism>